<feature type="domain" description="HemY N-terminal" evidence="11">
    <location>
        <begin position="26"/>
        <end position="132"/>
    </location>
</feature>
<comment type="subcellular location">
    <subcellularLocation>
        <location evidence="2">Cell inner membrane</location>
        <topology evidence="2">Multi-pass membrane protein</topology>
    </subcellularLocation>
</comment>
<evidence type="ECO:0000256" key="4">
    <source>
        <dbReference type="ARBA" id="ARBA00022475"/>
    </source>
</evidence>
<evidence type="ECO:0000256" key="3">
    <source>
        <dbReference type="ARBA" id="ARBA00004744"/>
    </source>
</evidence>
<dbReference type="InterPro" id="IPR005254">
    <property type="entry name" value="Heme_biosyn_assoc_TPR_pro"/>
</dbReference>
<name>A0ABW9G936_9GAMM</name>
<feature type="transmembrane region" description="Helical" evidence="10">
    <location>
        <begin position="41"/>
        <end position="62"/>
    </location>
</feature>
<comment type="caution">
    <text evidence="12">The sequence shown here is derived from an EMBL/GenBank/DDBJ whole genome shotgun (WGS) entry which is preliminary data.</text>
</comment>
<keyword evidence="7 10" id="KW-1133">Transmembrane helix</keyword>
<keyword evidence="13" id="KW-1185">Reference proteome</keyword>
<evidence type="ECO:0000256" key="7">
    <source>
        <dbReference type="ARBA" id="ARBA00022989"/>
    </source>
</evidence>
<dbReference type="Proteomes" id="UP001629953">
    <property type="component" value="Unassembled WGS sequence"/>
</dbReference>
<gene>
    <name evidence="12" type="ORF">ABUE30_13380</name>
</gene>
<keyword evidence="4" id="KW-1003">Cell membrane</keyword>
<organism evidence="12 13">
    <name type="scientific">Celerinatantimonas yamalensis</name>
    <dbReference type="NCBI Taxonomy" id="559956"/>
    <lineage>
        <taxon>Bacteria</taxon>
        <taxon>Pseudomonadati</taxon>
        <taxon>Pseudomonadota</taxon>
        <taxon>Gammaproteobacteria</taxon>
        <taxon>Celerinatantimonadaceae</taxon>
        <taxon>Celerinatantimonas</taxon>
    </lineage>
</organism>
<dbReference type="Pfam" id="PF07219">
    <property type="entry name" value="HemY_N"/>
    <property type="match status" value="1"/>
</dbReference>
<dbReference type="NCBIfam" id="TIGR00540">
    <property type="entry name" value="TPR_hemY_coli"/>
    <property type="match status" value="1"/>
</dbReference>
<evidence type="ECO:0000256" key="2">
    <source>
        <dbReference type="ARBA" id="ARBA00004429"/>
    </source>
</evidence>
<evidence type="ECO:0000256" key="8">
    <source>
        <dbReference type="ARBA" id="ARBA00023136"/>
    </source>
</evidence>
<proteinExistence type="predicted"/>
<evidence type="ECO:0000256" key="10">
    <source>
        <dbReference type="SAM" id="Phobius"/>
    </source>
</evidence>
<dbReference type="RefSeq" id="WP_408624300.1">
    <property type="nucleotide sequence ID" value="NZ_JBEQCT010000006.1"/>
</dbReference>
<accession>A0ABW9G936</accession>
<comment type="pathway">
    <text evidence="3">Porphyrin-containing compound metabolism; protoheme biosynthesis.</text>
</comment>
<evidence type="ECO:0000313" key="12">
    <source>
        <dbReference type="EMBL" id="MFM2486037.1"/>
    </source>
</evidence>
<reference evidence="12 13" key="1">
    <citation type="journal article" date="2013" name="Int. J. Syst. Evol. Microbiol.">
        <title>Celerinatantimonas yamalensis sp. nov., a cold-adapted diazotrophic bacterium from a cold permafrost brine.</title>
        <authorList>
            <person name="Shcherbakova V."/>
            <person name="Chuvilskaya N."/>
            <person name="Rivkina E."/>
            <person name="Demidov N."/>
            <person name="Uchaeva V."/>
            <person name="Suetin S."/>
            <person name="Suzina N."/>
            <person name="Gilichinsky D."/>
        </authorList>
    </citation>
    <scope>NUCLEOTIDE SEQUENCE [LARGE SCALE GENOMIC DNA]</scope>
    <source>
        <strain evidence="12 13">C7</strain>
    </source>
</reference>
<keyword evidence="5" id="KW-0997">Cell inner membrane</keyword>
<dbReference type="Gene3D" id="1.25.40.10">
    <property type="entry name" value="Tetratricopeptide repeat domain"/>
    <property type="match status" value="2"/>
</dbReference>
<evidence type="ECO:0000256" key="9">
    <source>
        <dbReference type="ARBA" id="ARBA00023244"/>
    </source>
</evidence>
<dbReference type="Pfam" id="PF14559">
    <property type="entry name" value="TPR_19"/>
    <property type="match status" value="1"/>
</dbReference>
<dbReference type="InterPro" id="IPR011990">
    <property type="entry name" value="TPR-like_helical_dom_sf"/>
</dbReference>
<keyword evidence="9" id="KW-0627">Porphyrin biosynthesis</keyword>
<evidence type="ECO:0000313" key="13">
    <source>
        <dbReference type="Proteomes" id="UP001629953"/>
    </source>
</evidence>
<keyword evidence="8 10" id="KW-0472">Membrane</keyword>
<protein>
    <submittedName>
        <fullName evidence="12">Heme biosynthesis HemY N-terminal domain-containing protein</fullName>
    </submittedName>
</protein>
<evidence type="ECO:0000256" key="1">
    <source>
        <dbReference type="ARBA" id="ARBA00002962"/>
    </source>
</evidence>
<dbReference type="Pfam" id="PF13424">
    <property type="entry name" value="TPR_12"/>
    <property type="match status" value="1"/>
</dbReference>
<sequence length="394" mass="44219">MIRLFLVLLVAAAGMLAGPLLEGRQGYVLIAMGHYTIEMSVVAGITALIVFYIIAQLLFQLLKQLWRSGPGMLGHWRNRRQRNARLQTQQGLLSLYQGDYQDAQEQLAKSARSSDSPSLNYLSAARAAASQGDLGVSDKLLEKADKQSPNSQTRQAVWLARAKLKLEAGDLEAARTLLDQLPASQRHRPSALQIRYQLAKADHNWDSQLEVLEQLAKFQPERWQSEQVYSYTGKFDQLAKEGHAVFDNYWHGLSRKFRQQSWVIKAAHSAMLTLDRGELLATCLQKQLKAKPIDEVALNLVPKLAKEDSLKLLPLLQKLAKSEPQHAQLLTVLGAVYILQGQLDEAQQQLQTSQNIQASARTYRLLGDICAARHDNEQALSWYQKALAYRSLTA</sequence>
<evidence type="ECO:0000256" key="6">
    <source>
        <dbReference type="ARBA" id="ARBA00022692"/>
    </source>
</evidence>
<evidence type="ECO:0000256" key="5">
    <source>
        <dbReference type="ARBA" id="ARBA00022519"/>
    </source>
</evidence>
<evidence type="ECO:0000259" key="11">
    <source>
        <dbReference type="Pfam" id="PF07219"/>
    </source>
</evidence>
<dbReference type="InterPro" id="IPR010817">
    <property type="entry name" value="HemY_N"/>
</dbReference>
<dbReference type="EMBL" id="JBEQCT010000006">
    <property type="protein sequence ID" value="MFM2486037.1"/>
    <property type="molecule type" value="Genomic_DNA"/>
</dbReference>
<keyword evidence="6 10" id="KW-0812">Transmembrane</keyword>
<dbReference type="SUPFAM" id="SSF48452">
    <property type="entry name" value="TPR-like"/>
    <property type="match status" value="2"/>
</dbReference>
<comment type="function">
    <text evidence="1">Involved in a late step of protoheme IX synthesis.</text>
</comment>